<protein>
    <submittedName>
        <fullName evidence="1">Uncharacterized protein</fullName>
    </submittedName>
</protein>
<name>A0A3M2V3L8_PSEYM</name>
<accession>A0A3M2V3L8</accession>
<organism evidence="1 2">
    <name type="scientific">Pseudomonas syringae pv. maculicola</name>
    <dbReference type="NCBI Taxonomy" id="59511"/>
    <lineage>
        <taxon>Bacteria</taxon>
        <taxon>Pseudomonadati</taxon>
        <taxon>Pseudomonadota</taxon>
        <taxon>Gammaproteobacteria</taxon>
        <taxon>Pseudomonadales</taxon>
        <taxon>Pseudomonadaceae</taxon>
        <taxon>Pseudomonas</taxon>
    </lineage>
</organism>
<reference evidence="1 2" key="1">
    <citation type="submission" date="2018-08" db="EMBL/GenBank/DDBJ databases">
        <title>Recombination of ecologically and evolutionarily significant loci maintains genetic cohesion in the Pseudomonas syringae species complex.</title>
        <authorList>
            <person name="Dillon M."/>
            <person name="Thakur S."/>
            <person name="Almeida R.N.D."/>
            <person name="Weir B.S."/>
            <person name="Guttman D.S."/>
        </authorList>
    </citation>
    <scope>NUCLEOTIDE SEQUENCE [LARGE SCALE GENOMIC DNA]</scope>
    <source>
        <strain evidence="1 2">88_10</strain>
    </source>
</reference>
<gene>
    <name evidence="1" type="ORF">APX70_05751</name>
</gene>
<proteinExistence type="predicted"/>
<dbReference type="AlphaFoldDB" id="A0A3M2V3L8"/>
<evidence type="ECO:0000313" key="1">
    <source>
        <dbReference type="EMBL" id="RML33713.1"/>
    </source>
</evidence>
<comment type="caution">
    <text evidence="1">The sequence shown here is derived from an EMBL/GenBank/DDBJ whole genome shotgun (WGS) entry which is preliminary data.</text>
</comment>
<dbReference type="EMBL" id="RBNL01004337">
    <property type="protein sequence ID" value="RML33713.1"/>
    <property type="molecule type" value="Genomic_DNA"/>
</dbReference>
<sequence length="36" mass="4158">MSFSAFFFERNKAFAALLSAMRVSDKGFFMYAINKL</sequence>
<evidence type="ECO:0000313" key="2">
    <source>
        <dbReference type="Proteomes" id="UP000282378"/>
    </source>
</evidence>
<dbReference type="Proteomes" id="UP000282378">
    <property type="component" value="Unassembled WGS sequence"/>
</dbReference>